<keyword evidence="3" id="KW-0408">Iron</keyword>
<dbReference type="RefSeq" id="WP_344134046.1">
    <property type="nucleotide sequence ID" value="NZ_BAAALT010000127.1"/>
</dbReference>
<name>A0ABP4YKH0_9ACTN</name>
<dbReference type="Proteomes" id="UP001500218">
    <property type="component" value="Unassembled WGS sequence"/>
</dbReference>
<evidence type="ECO:0000313" key="7">
    <source>
        <dbReference type="Proteomes" id="UP001500218"/>
    </source>
</evidence>
<evidence type="ECO:0000259" key="5">
    <source>
        <dbReference type="Pfam" id="PF00149"/>
    </source>
</evidence>
<evidence type="ECO:0000256" key="2">
    <source>
        <dbReference type="ARBA" id="ARBA00022801"/>
    </source>
</evidence>
<dbReference type="InterPro" id="IPR050884">
    <property type="entry name" value="CNP_phosphodiesterase-III"/>
</dbReference>
<comment type="similarity">
    <text evidence="4">Belongs to the cyclic nucleotide phosphodiesterase class-III family.</text>
</comment>
<comment type="caution">
    <text evidence="6">The sequence shown here is derived from an EMBL/GenBank/DDBJ whole genome shotgun (WGS) entry which is preliminary data.</text>
</comment>
<dbReference type="Gene3D" id="3.60.21.10">
    <property type="match status" value="1"/>
</dbReference>
<proteinExistence type="inferred from homology"/>
<reference evidence="7" key="1">
    <citation type="journal article" date="2019" name="Int. J. Syst. Evol. Microbiol.">
        <title>The Global Catalogue of Microorganisms (GCM) 10K type strain sequencing project: providing services to taxonomists for standard genome sequencing and annotation.</title>
        <authorList>
            <consortium name="The Broad Institute Genomics Platform"/>
            <consortium name="The Broad Institute Genome Sequencing Center for Infectious Disease"/>
            <person name="Wu L."/>
            <person name="Ma J."/>
        </authorList>
    </citation>
    <scope>NUCLEOTIDE SEQUENCE [LARGE SCALE GENOMIC DNA]</scope>
    <source>
        <strain evidence="7">JCM 13250</strain>
    </source>
</reference>
<protein>
    <submittedName>
        <fullName evidence="6">Metallophosphoesterase</fullName>
    </submittedName>
</protein>
<feature type="domain" description="Calcineurin-like phosphoesterase" evidence="5">
    <location>
        <begin position="4"/>
        <end position="206"/>
    </location>
</feature>
<dbReference type="EMBL" id="BAAALT010000127">
    <property type="protein sequence ID" value="GAA1814258.1"/>
    <property type="molecule type" value="Genomic_DNA"/>
</dbReference>
<dbReference type="Pfam" id="PF00149">
    <property type="entry name" value="Metallophos"/>
    <property type="match status" value="1"/>
</dbReference>
<organism evidence="6 7">
    <name type="scientific">Luedemannella flava</name>
    <dbReference type="NCBI Taxonomy" id="349316"/>
    <lineage>
        <taxon>Bacteria</taxon>
        <taxon>Bacillati</taxon>
        <taxon>Actinomycetota</taxon>
        <taxon>Actinomycetes</taxon>
        <taxon>Micromonosporales</taxon>
        <taxon>Micromonosporaceae</taxon>
        <taxon>Luedemannella</taxon>
    </lineage>
</organism>
<dbReference type="PANTHER" id="PTHR42988:SF2">
    <property type="entry name" value="CYCLIC NUCLEOTIDE PHOSPHODIESTERASE CBUA0032-RELATED"/>
    <property type="match status" value="1"/>
</dbReference>
<dbReference type="PANTHER" id="PTHR42988">
    <property type="entry name" value="PHOSPHOHYDROLASE"/>
    <property type="match status" value="1"/>
</dbReference>
<dbReference type="SUPFAM" id="SSF56300">
    <property type="entry name" value="Metallo-dependent phosphatases"/>
    <property type="match status" value="1"/>
</dbReference>
<keyword evidence="1" id="KW-0479">Metal-binding</keyword>
<evidence type="ECO:0000313" key="6">
    <source>
        <dbReference type="EMBL" id="GAA1814258.1"/>
    </source>
</evidence>
<evidence type="ECO:0000256" key="3">
    <source>
        <dbReference type="ARBA" id="ARBA00023004"/>
    </source>
</evidence>
<sequence>MPKRILHLSDPHLTASGFDEDGVASTAALERILFDARFVPDLDLVVVTGDVADDGSAQGCAEVRARVGAFAAERGIPHVYCTGNHDTRDGFGVALGTGHFDGGGAGVGEPGPAGERAAVSHVGDLRVITLDSLIPGQTHGVVSDAQLAWLREILATPADGGSIVLLHHPPIAPSPQLAAAGLRNPDQLGDAIAGTDVQAVLCGHFHLQLSGTLRGVPVWATPGIVTRIDLTAPAHVIRIVKGAGASVVELGGPSSPLCYTLQARDPEAGALILEIDTVTGDRVTDA</sequence>
<keyword evidence="2" id="KW-0378">Hydrolase</keyword>
<evidence type="ECO:0000256" key="1">
    <source>
        <dbReference type="ARBA" id="ARBA00022723"/>
    </source>
</evidence>
<accession>A0ABP4YKH0</accession>
<dbReference type="InterPro" id="IPR004843">
    <property type="entry name" value="Calcineurin-like_PHP"/>
</dbReference>
<evidence type="ECO:0000256" key="4">
    <source>
        <dbReference type="ARBA" id="ARBA00025742"/>
    </source>
</evidence>
<keyword evidence="7" id="KW-1185">Reference proteome</keyword>
<gene>
    <name evidence="6" type="ORF">GCM10009682_39110</name>
</gene>
<dbReference type="InterPro" id="IPR029052">
    <property type="entry name" value="Metallo-depent_PP-like"/>
</dbReference>